<organism evidence="9 10">
    <name type="scientific">candidate division KSB3 bacterium</name>
    <dbReference type="NCBI Taxonomy" id="2044937"/>
    <lineage>
        <taxon>Bacteria</taxon>
        <taxon>candidate division KSB3</taxon>
    </lineage>
</organism>
<evidence type="ECO:0000313" key="9">
    <source>
        <dbReference type="EMBL" id="PID60415.1"/>
    </source>
</evidence>
<dbReference type="PANTHER" id="PTHR43246">
    <property type="entry name" value="PEPTIDYL-PROLYL CIS-TRANS ISOMERASE CYP38, CHLOROPLASTIC"/>
    <property type="match status" value="1"/>
</dbReference>
<evidence type="ECO:0000256" key="4">
    <source>
        <dbReference type="ARBA" id="ARBA00022490"/>
    </source>
</evidence>
<evidence type="ECO:0000256" key="6">
    <source>
        <dbReference type="ARBA" id="ARBA00023235"/>
    </source>
</evidence>
<evidence type="ECO:0000256" key="1">
    <source>
        <dbReference type="ARBA" id="ARBA00002388"/>
    </source>
</evidence>
<dbReference type="AlphaFoldDB" id="A0A2G6EEA9"/>
<dbReference type="CDD" id="cd01920">
    <property type="entry name" value="cyclophilin_EcCYP_like"/>
    <property type="match status" value="1"/>
</dbReference>
<dbReference type="Pfam" id="PF00160">
    <property type="entry name" value="Pro_isomerase"/>
    <property type="match status" value="1"/>
</dbReference>
<comment type="function">
    <text evidence="1 7">PPIases accelerate the folding of proteins. It catalyzes the cis-trans isomerization of proline imidic peptide bonds in oligopeptides.</text>
</comment>
<keyword evidence="5 7" id="KW-0697">Rotamase</keyword>
<protein>
    <recommendedName>
        <fullName evidence="7">Peptidyl-prolyl cis-trans isomerase</fullName>
        <shortName evidence="7">PPIase</shortName>
        <ecNumber evidence="7">5.2.1.8</ecNumber>
    </recommendedName>
</protein>
<feature type="chain" id="PRO_5014489303" description="Peptidyl-prolyl cis-trans isomerase" evidence="7">
    <location>
        <begin position="25"/>
        <end position="194"/>
    </location>
</feature>
<evidence type="ECO:0000313" key="10">
    <source>
        <dbReference type="Proteomes" id="UP000229740"/>
    </source>
</evidence>
<sequence>MKFFVLLIALVLVAASVRCKIAEAEERAPQVRLETNKGRIVLELDPQAAPKTVENFLAYVRAGHYDGTIFHRVIKDFMIQGGGFTEEMTQKKTHTPVENEADNGLKNDRGTIAMARTSDPHSASSQFFINTVHNDFLNFQNKSAQGWGYCVFGKVIEGMDVVDTIERVETGSRGAHQNVPKELIVIEKAEEVLD</sequence>
<dbReference type="PROSITE" id="PS50072">
    <property type="entry name" value="CSA_PPIASE_2"/>
    <property type="match status" value="1"/>
</dbReference>
<dbReference type="Proteomes" id="UP000229740">
    <property type="component" value="Unassembled WGS sequence"/>
</dbReference>
<dbReference type="Gene3D" id="2.40.100.10">
    <property type="entry name" value="Cyclophilin-like"/>
    <property type="match status" value="1"/>
</dbReference>
<dbReference type="PRINTS" id="PR00153">
    <property type="entry name" value="CSAPPISMRASE"/>
</dbReference>
<gene>
    <name evidence="9" type="ORF">CSB45_00330</name>
</gene>
<evidence type="ECO:0000256" key="7">
    <source>
        <dbReference type="RuleBase" id="RU363019"/>
    </source>
</evidence>
<keyword evidence="7" id="KW-0732">Signal</keyword>
<reference evidence="9 10" key="1">
    <citation type="submission" date="2017-10" db="EMBL/GenBank/DDBJ databases">
        <title>Novel microbial diversity and functional potential in the marine mammal oral microbiome.</title>
        <authorList>
            <person name="Dudek N.K."/>
            <person name="Sun C.L."/>
            <person name="Burstein D."/>
            <person name="Kantor R.S."/>
            <person name="Aliaga Goltsman D.S."/>
            <person name="Bik E.M."/>
            <person name="Thomas B.C."/>
            <person name="Banfield J.F."/>
            <person name="Relman D.A."/>
        </authorList>
    </citation>
    <scope>NUCLEOTIDE SEQUENCE [LARGE SCALE GENOMIC DNA]</scope>
    <source>
        <strain evidence="9">DOLZORAL124_49_17</strain>
    </source>
</reference>
<proteinExistence type="inferred from homology"/>
<comment type="similarity">
    <text evidence="3 7">Belongs to the cyclophilin-type PPIase family.</text>
</comment>
<dbReference type="GO" id="GO:0003755">
    <property type="term" value="F:peptidyl-prolyl cis-trans isomerase activity"/>
    <property type="evidence" value="ECO:0007669"/>
    <property type="project" value="UniProtKB-UniRule"/>
</dbReference>
<feature type="domain" description="PPIase cyclophilin-type" evidence="8">
    <location>
        <begin position="34"/>
        <end position="191"/>
    </location>
</feature>
<dbReference type="SUPFAM" id="SSF50891">
    <property type="entry name" value="Cyclophilin-like"/>
    <property type="match status" value="1"/>
</dbReference>
<evidence type="ECO:0000256" key="3">
    <source>
        <dbReference type="ARBA" id="ARBA00007365"/>
    </source>
</evidence>
<comment type="catalytic activity">
    <reaction evidence="7">
        <text>[protein]-peptidylproline (omega=180) = [protein]-peptidylproline (omega=0)</text>
        <dbReference type="Rhea" id="RHEA:16237"/>
        <dbReference type="Rhea" id="RHEA-COMP:10747"/>
        <dbReference type="Rhea" id="RHEA-COMP:10748"/>
        <dbReference type="ChEBI" id="CHEBI:83833"/>
        <dbReference type="ChEBI" id="CHEBI:83834"/>
        <dbReference type="EC" id="5.2.1.8"/>
    </reaction>
</comment>
<evidence type="ECO:0000256" key="2">
    <source>
        <dbReference type="ARBA" id="ARBA00004496"/>
    </source>
</evidence>
<dbReference type="InterPro" id="IPR002130">
    <property type="entry name" value="Cyclophilin-type_PPIase_dom"/>
</dbReference>
<feature type="signal peptide" evidence="7">
    <location>
        <begin position="1"/>
        <end position="24"/>
    </location>
</feature>
<dbReference type="EMBL" id="PDPS01000007">
    <property type="protein sequence ID" value="PID60415.1"/>
    <property type="molecule type" value="Genomic_DNA"/>
</dbReference>
<evidence type="ECO:0000259" key="8">
    <source>
        <dbReference type="PROSITE" id="PS50072"/>
    </source>
</evidence>
<keyword evidence="6 7" id="KW-0413">Isomerase</keyword>
<dbReference type="InterPro" id="IPR020892">
    <property type="entry name" value="Cyclophilin-type_PPIase_CS"/>
</dbReference>
<keyword evidence="4" id="KW-0963">Cytoplasm</keyword>
<dbReference type="InterPro" id="IPR029000">
    <property type="entry name" value="Cyclophilin-like_dom_sf"/>
</dbReference>
<dbReference type="InterPro" id="IPR044665">
    <property type="entry name" value="E_coli_cyclophilin_A-like"/>
</dbReference>
<name>A0A2G6EEA9_9BACT</name>
<dbReference type="EC" id="5.2.1.8" evidence="7"/>
<comment type="caution">
    <text evidence="9">The sequence shown here is derived from an EMBL/GenBank/DDBJ whole genome shotgun (WGS) entry which is preliminary data.</text>
</comment>
<dbReference type="GO" id="GO:0005737">
    <property type="term" value="C:cytoplasm"/>
    <property type="evidence" value="ECO:0007669"/>
    <property type="project" value="UniProtKB-SubCell"/>
</dbReference>
<dbReference type="PROSITE" id="PS00170">
    <property type="entry name" value="CSA_PPIASE_1"/>
    <property type="match status" value="1"/>
</dbReference>
<evidence type="ECO:0000256" key="5">
    <source>
        <dbReference type="ARBA" id="ARBA00023110"/>
    </source>
</evidence>
<comment type="subcellular location">
    <subcellularLocation>
        <location evidence="2">Cytoplasm</location>
    </subcellularLocation>
</comment>
<accession>A0A2G6EEA9</accession>
<dbReference type="GO" id="GO:0006457">
    <property type="term" value="P:protein folding"/>
    <property type="evidence" value="ECO:0007669"/>
    <property type="project" value="InterPro"/>
</dbReference>
<dbReference type="FunFam" id="2.40.100.10:FF:000004">
    <property type="entry name" value="Peptidyl-prolyl cis-trans isomerase"/>
    <property type="match status" value="1"/>
</dbReference>